<organism evidence="3 4">
    <name type="scientific">Lentzea tibetensis</name>
    <dbReference type="NCBI Taxonomy" id="2591470"/>
    <lineage>
        <taxon>Bacteria</taxon>
        <taxon>Bacillati</taxon>
        <taxon>Actinomycetota</taxon>
        <taxon>Actinomycetes</taxon>
        <taxon>Pseudonocardiales</taxon>
        <taxon>Pseudonocardiaceae</taxon>
        <taxon>Lentzea</taxon>
    </lineage>
</organism>
<keyword evidence="4" id="KW-1185">Reference proteome</keyword>
<dbReference type="EMBL" id="VOBR01000001">
    <property type="protein sequence ID" value="TWP54298.1"/>
    <property type="molecule type" value="Genomic_DNA"/>
</dbReference>
<keyword evidence="1" id="KW-0732">Signal</keyword>
<protein>
    <recommendedName>
        <fullName evidence="2">PLL-like beta propeller domain-containing protein</fullName>
    </recommendedName>
</protein>
<evidence type="ECO:0000259" key="2">
    <source>
        <dbReference type="Pfam" id="PF26607"/>
    </source>
</evidence>
<feature type="chain" id="PRO_5022128309" description="PLL-like beta propeller domain-containing protein" evidence="1">
    <location>
        <begin position="22"/>
        <end position="316"/>
    </location>
</feature>
<dbReference type="Proteomes" id="UP000316639">
    <property type="component" value="Unassembled WGS sequence"/>
</dbReference>
<dbReference type="RefSeq" id="WP_146349081.1">
    <property type="nucleotide sequence ID" value="NZ_VOBR01000001.1"/>
</dbReference>
<dbReference type="SUPFAM" id="SSF89372">
    <property type="entry name" value="Fucose-specific lectin"/>
    <property type="match status" value="1"/>
</dbReference>
<evidence type="ECO:0000313" key="3">
    <source>
        <dbReference type="EMBL" id="TWP54298.1"/>
    </source>
</evidence>
<feature type="domain" description="PLL-like beta propeller" evidence="2">
    <location>
        <begin position="35"/>
        <end position="144"/>
    </location>
</feature>
<sequence length="316" mass="32036">MTRTIALALLLVLAVCSPVAAATGEVVAEPGANWVGRNADGSLQAFAVHEGELVTWWQENGVFAPPAVLSAPGPLAPAVSVVSTADGTLRVFARRADTGEIVTIAQNDRYGGFPQTWESLGVQAGSPVAALRSDGRVRVVARNAHGGVSALVLGDGGWLDLGGTGVRDGLAVSGDEVFGYAVDNGVGRIKHWTSGGIADLDGPEPAGPPALSNGKLYYRLADGTVVRVSDGVTENLGGAGEGAVTVVAGTLIANRAEGLGLARLDAPGWTEIGPRGRPAAAVDANGVLQVFSLADDGTLRVTGIVHETIPATRSSN</sequence>
<proteinExistence type="predicted"/>
<dbReference type="InterPro" id="IPR058502">
    <property type="entry name" value="PLL-like_beta-prop"/>
</dbReference>
<name>A0A563F3F7_9PSEU</name>
<dbReference type="Gene3D" id="2.120.10.70">
    <property type="entry name" value="Fucose-specific lectin"/>
    <property type="match status" value="1"/>
</dbReference>
<feature type="signal peptide" evidence="1">
    <location>
        <begin position="1"/>
        <end position="21"/>
    </location>
</feature>
<dbReference type="OrthoDB" id="9759709at2"/>
<gene>
    <name evidence="3" type="ORF">FKR81_01705</name>
</gene>
<accession>A0A563F3F7</accession>
<comment type="caution">
    <text evidence="3">The sequence shown here is derived from an EMBL/GenBank/DDBJ whole genome shotgun (WGS) entry which is preliminary data.</text>
</comment>
<reference evidence="3 4" key="1">
    <citation type="submission" date="2019-07" db="EMBL/GenBank/DDBJ databases">
        <title>Lentzea xizangensis sp. nov., isolated from Qinghai-Tibetan Plateau Soils.</title>
        <authorList>
            <person name="Huang J."/>
        </authorList>
    </citation>
    <scope>NUCLEOTIDE SEQUENCE [LARGE SCALE GENOMIC DNA]</scope>
    <source>
        <strain evidence="3 4">FXJ1.1311</strain>
    </source>
</reference>
<dbReference type="Pfam" id="PF26607">
    <property type="entry name" value="DUF8189"/>
    <property type="match status" value="1"/>
</dbReference>
<evidence type="ECO:0000313" key="4">
    <source>
        <dbReference type="Proteomes" id="UP000316639"/>
    </source>
</evidence>
<evidence type="ECO:0000256" key="1">
    <source>
        <dbReference type="SAM" id="SignalP"/>
    </source>
</evidence>
<dbReference type="AlphaFoldDB" id="A0A563F3F7"/>